<comment type="caution">
    <text evidence="1">The sequence shown here is derived from an EMBL/GenBank/DDBJ whole genome shotgun (WGS) entry which is preliminary data.</text>
</comment>
<organism evidence="1 2">
    <name type="scientific">Lentinula aff. lateritia</name>
    <dbReference type="NCBI Taxonomy" id="2804960"/>
    <lineage>
        <taxon>Eukaryota</taxon>
        <taxon>Fungi</taxon>
        <taxon>Dikarya</taxon>
        <taxon>Basidiomycota</taxon>
        <taxon>Agaricomycotina</taxon>
        <taxon>Agaricomycetes</taxon>
        <taxon>Agaricomycetidae</taxon>
        <taxon>Agaricales</taxon>
        <taxon>Marasmiineae</taxon>
        <taxon>Omphalotaceae</taxon>
        <taxon>Lentinula</taxon>
    </lineage>
</organism>
<evidence type="ECO:0000313" key="1">
    <source>
        <dbReference type="EMBL" id="KAJ3808851.1"/>
    </source>
</evidence>
<keyword evidence="2" id="KW-1185">Reference proteome</keyword>
<name>A0ACC1TWX7_9AGAR</name>
<accession>A0ACC1TWX7</accession>
<dbReference type="EMBL" id="MU795194">
    <property type="protein sequence ID" value="KAJ3808851.1"/>
    <property type="molecule type" value="Genomic_DNA"/>
</dbReference>
<proteinExistence type="predicted"/>
<evidence type="ECO:0000313" key="2">
    <source>
        <dbReference type="Proteomes" id="UP001163835"/>
    </source>
</evidence>
<reference evidence="1" key="1">
    <citation type="submission" date="2022-09" db="EMBL/GenBank/DDBJ databases">
        <title>A Global Phylogenomic Analysis of the Shiitake Genus Lentinula.</title>
        <authorList>
            <consortium name="DOE Joint Genome Institute"/>
            <person name="Sierra-Patev S."/>
            <person name="Min B."/>
            <person name="Naranjo-Ortiz M."/>
            <person name="Looney B."/>
            <person name="Konkel Z."/>
            <person name="Slot J.C."/>
            <person name="Sakamoto Y."/>
            <person name="Steenwyk J.L."/>
            <person name="Rokas A."/>
            <person name="Carro J."/>
            <person name="Camarero S."/>
            <person name="Ferreira P."/>
            <person name="Molpeceres G."/>
            <person name="Ruiz-Duenas F.J."/>
            <person name="Serrano A."/>
            <person name="Henrissat B."/>
            <person name="Drula E."/>
            <person name="Hughes K.W."/>
            <person name="Mata J.L."/>
            <person name="Ishikawa N.K."/>
            <person name="Vargas-Isla R."/>
            <person name="Ushijima S."/>
            <person name="Smith C.A."/>
            <person name="Ahrendt S."/>
            <person name="Andreopoulos W."/>
            <person name="He G."/>
            <person name="Labutti K."/>
            <person name="Lipzen A."/>
            <person name="Ng V."/>
            <person name="Riley R."/>
            <person name="Sandor L."/>
            <person name="Barry K."/>
            <person name="Martinez A.T."/>
            <person name="Xiao Y."/>
            <person name="Gibbons J.G."/>
            <person name="Terashima K."/>
            <person name="Grigoriev I.V."/>
            <person name="Hibbett D.S."/>
        </authorList>
    </citation>
    <scope>NUCLEOTIDE SEQUENCE</scope>
    <source>
        <strain evidence="1">TMI1499</strain>
    </source>
</reference>
<dbReference type="Proteomes" id="UP001163835">
    <property type="component" value="Unassembled WGS sequence"/>
</dbReference>
<protein>
    <submittedName>
        <fullName evidence="1">Uncharacterized protein</fullName>
    </submittedName>
</protein>
<sequence length="286" mass="33323">MDLKLIRCRRIKAFHQIYRYHPGPLECMSGDEAGMDGKYYKTQRLVYGRYLDHGKYYSPGELPHPRYPLNRADMVMQADAASLQLPINWYNLAWLAEYQERRNILSPLRTAVSLESPGDIARTSAFYISILKLSLSTLQLCFKTLLLERLLGHRFEKRIVRRMTLQDLALQTIRGSSCPRFLHDQTMPAHHTDRPKKRFHPYLRRGKFLRNRPDHGVQQQFHALAFFMFIGLILSLDGPALRLTTPRSLVYARFQCIENVGTFTSPLLLPERYKARPAPSFIDSKL</sequence>
<gene>
    <name evidence="1" type="ORF">F5876DRAFT_66939</name>
</gene>